<accession>A0A1G5FZJ5</accession>
<organism evidence="4 5">
    <name type="scientific">Alkaliphilus peptidifermentans DSM 18978</name>
    <dbReference type="NCBI Taxonomy" id="1120976"/>
    <lineage>
        <taxon>Bacteria</taxon>
        <taxon>Bacillati</taxon>
        <taxon>Bacillota</taxon>
        <taxon>Clostridia</taxon>
        <taxon>Peptostreptococcales</taxon>
        <taxon>Natronincolaceae</taxon>
        <taxon>Alkaliphilus</taxon>
    </lineage>
</organism>
<name>A0A1G5FZJ5_9FIRM</name>
<dbReference type="InterPro" id="IPR051450">
    <property type="entry name" value="Gfo/Idh/MocA_Oxidoreductases"/>
</dbReference>
<keyword evidence="5" id="KW-1185">Reference proteome</keyword>
<evidence type="ECO:0000313" key="5">
    <source>
        <dbReference type="Proteomes" id="UP000198636"/>
    </source>
</evidence>
<dbReference type="EMBL" id="FMUS01000008">
    <property type="protein sequence ID" value="SCY43998.1"/>
    <property type="molecule type" value="Genomic_DNA"/>
</dbReference>
<evidence type="ECO:0000256" key="1">
    <source>
        <dbReference type="ARBA" id="ARBA00010928"/>
    </source>
</evidence>
<sequence length="420" mass="47045">MNKIKVALIGAGQRGKDVYGEYAAQFPQNIEFVAVAESNDIKRKQFAERHNINNDKIYESWEYLLQEEKFCDAVIIATPDDMHYEPTKKALNLGYHVLLEKPMSNNSLECVELGMLAKEKQRVFMICHVLRYTAFFSKIKEVIEAGEIGKVMSIQHNENIGYFHMAHSFVRGNWRNSKESSPIILAKSCHDMDIILYLVGDSCKSISSFGELSYFSRDNAPASSGERCINCSVEESCIYSAKKQYLNSIGRWPSTVASDIQSKEAILKALEIGPYGRCVYKCDNDVCDHQVTIMNFNNGVTATFNLSAFTNKVHRTIKIMGTRGEIRADDSRNEIEIQLFGSQEKKIILPTIVSGGHGGGDHRLMDDFVSLIKDGSGSALTSADKSVESHLMSFAAEKSRLSGKSIALKDLNDELMNKLR</sequence>
<proteinExistence type="inferred from homology"/>
<dbReference type="SUPFAM" id="SSF51735">
    <property type="entry name" value="NAD(P)-binding Rossmann-fold domains"/>
    <property type="match status" value="1"/>
</dbReference>
<comment type="similarity">
    <text evidence="1">Belongs to the Gfo/Idh/MocA family.</text>
</comment>
<dbReference type="InterPro" id="IPR000683">
    <property type="entry name" value="Gfo/Idh/MocA-like_OxRdtase_N"/>
</dbReference>
<dbReference type="InterPro" id="IPR004104">
    <property type="entry name" value="Gfo/Idh/MocA-like_OxRdtase_C"/>
</dbReference>
<dbReference type="STRING" id="1120976.SAMN03080606_01534"/>
<protein>
    <submittedName>
        <fullName evidence="4">Oxidoreductase family, C-terminal alpha/beta domain</fullName>
    </submittedName>
</protein>
<dbReference type="PANTHER" id="PTHR43377">
    <property type="entry name" value="BILIVERDIN REDUCTASE A"/>
    <property type="match status" value="1"/>
</dbReference>
<dbReference type="Proteomes" id="UP000198636">
    <property type="component" value="Unassembled WGS sequence"/>
</dbReference>
<evidence type="ECO:0000259" key="2">
    <source>
        <dbReference type="Pfam" id="PF01408"/>
    </source>
</evidence>
<dbReference type="Gene3D" id="3.30.360.10">
    <property type="entry name" value="Dihydrodipicolinate Reductase, domain 2"/>
    <property type="match status" value="1"/>
</dbReference>
<dbReference type="OrthoDB" id="9781966at2"/>
<reference evidence="4 5" key="1">
    <citation type="submission" date="2016-10" db="EMBL/GenBank/DDBJ databases">
        <authorList>
            <person name="de Groot N.N."/>
        </authorList>
    </citation>
    <scope>NUCLEOTIDE SEQUENCE [LARGE SCALE GENOMIC DNA]</scope>
    <source>
        <strain evidence="4 5">DSM 18978</strain>
    </source>
</reference>
<dbReference type="InterPro" id="IPR036291">
    <property type="entry name" value="NAD(P)-bd_dom_sf"/>
</dbReference>
<dbReference type="AlphaFoldDB" id="A0A1G5FZJ5"/>
<feature type="domain" description="Gfo/Idh/MocA-like oxidoreductase N-terminal" evidence="2">
    <location>
        <begin position="4"/>
        <end position="126"/>
    </location>
</feature>
<dbReference type="Pfam" id="PF01408">
    <property type="entry name" value="GFO_IDH_MocA"/>
    <property type="match status" value="1"/>
</dbReference>
<dbReference type="PANTHER" id="PTHR43377:SF2">
    <property type="entry name" value="BINDING ROSSMANN FOLD OXIDOREDUCTASE, PUTATIVE (AFU_ORTHOLOGUE AFUA_4G00560)-RELATED"/>
    <property type="match status" value="1"/>
</dbReference>
<dbReference type="GO" id="GO:0000166">
    <property type="term" value="F:nucleotide binding"/>
    <property type="evidence" value="ECO:0007669"/>
    <property type="project" value="InterPro"/>
</dbReference>
<evidence type="ECO:0000313" key="4">
    <source>
        <dbReference type="EMBL" id="SCY43998.1"/>
    </source>
</evidence>
<feature type="domain" description="Gfo/Idh/MocA-like oxidoreductase C-terminal" evidence="3">
    <location>
        <begin position="140"/>
        <end position="403"/>
    </location>
</feature>
<dbReference type="Pfam" id="PF02894">
    <property type="entry name" value="GFO_IDH_MocA_C"/>
    <property type="match status" value="1"/>
</dbReference>
<dbReference type="RefSeq" id="WP_091541871.1">
    <property type="nucleotide sequence ID" value="NZ_FMUS01000008.1"/>
</dbReference>
<evidence type="ECO:0000259" key="3">
    <source>
        <dbReference type="Pfam" id="PF02894"/>
    </source>
</evidence>
<dbReference type="SUPFAM" id="SSF55347">
    <property type="entry name" value="Glyceraldehyde-3-phosphate dehydrogenase-like, C-terminal domain"/>
    <property type="match status" value="1"/>
</dbReference>
<dbReference type="Gene3D" id="3.40.50.720">
    <property type="entry name" value="NAD(P)-binding Rossmann-like Domain"/>
    <property type="match status" value="1"/>
</dbReference>
<gene>
    <name evidence="4" type="ORF">SAMN03080606_01534</name>
</gene>